<gene>
    <name evidence="3" type="ORF">TCAL_04112</name>
</gene>
<evidence type="ECO:0000256" key="1">
    <source>
        <dbReference type="SAM" id="Phobius"/>
    </source>
</evidence>
<keyword evidence="1" id="KW-0472">Membrane</keyword>
<dbReference type="AlphaFoldDB" id="A0A553NUM4"/>
<feature type="chain" id="PRO_5021827196" description="Thioredoxin domain-containing protein" evidence="2">
    <location>
        <begin position="28"/>
        <end position="274"/>
    </location>
</feature>
<protein>
    <recommendedName>
        <fullName evidence="5">Thioredoxin domain-containing protein</fullName>
    </recommendedName>
</protein>
<organism evidence="3 4">
    <name type="scientific">Tigriopus californicus</name>
    <name type="common">Marine copepod</name>
    <dbReference type="NCBI Taxonomy" id="6832"/>
    <lineage>
        <taxon>Eukaryota</taxon>
        <taxon>Metazoa</taxon>
        <taxon>Ecdysozoa</taxon>
        <taxon>Arthropoda</taxon>
        <taxon>Crustacea</taxon>
        <taxon>Multicrustacea</taxon>
        <taxon>Hexanauplia</taxon>
        <taxon>Copepoda</taxon>
        <taxon>Harpacticoida</taxon>
        <taxon>Harpacticidae</taxon>
        <taxon>Tigriopus</taxon>
    </lineage>
</organism>
<sequence length="274" mass="31471">MMRWGSMWGVLVVLASLECLLVRRVQANNLETLEDGELLKLIRQEQYVIVLFCENDVSGRCVDYETELSAVREDLVDSLNAWVIRAQEKSELRKNFATDNDPVVIYFRRGVPALYPGTANEEEMLAVFSTYRESCVQELTDTNFEHLTQASTGATTGDWFVMFIRDDCEECDRMIARWETLACLHKGRLNVARINKSSTGAVTSRRFEVGIPPEYIFDDLIQLCVDYIRDYPLMVAGFVALPIFLALVFYFLLRSEEKPRSKKKKTTSTKKKSN</sequence>
<evidence type="ECO:0000313" key="3">
    <source>
        <dbReference type="EMBL" id="TRY69120.1"/>
    </source>
</evidence>
<reference evidence="3 4" key="1">
    <citation type="journal article" date="2018" name="Nat. Ecol. Evol.">
        <title>Genomic signatures of mitonuclear coevolution across populations of Tigriopus californicus.</title>
        <authorList>
            <person name="Barreto F.S."/>
            <person name="Watson E.T."/>
            <person name="Lima T.G."/>
            <person name="Willett C.S."/>
            <person name="Edmands S."/>
            <person name="Li W."/>
            <person name="Burton R.S."/>
        </authorList>
    </citation>
    <scope>NUCLEOTIDE SEQUENCE [LARGE SCALE GENOMIC DNA]</scope>
    <source>
        <strain evidence="3 4">San Diego</strain>
    </source>
</reference>
<evidence type="ECO:0000256" key="2">
    <source>
        <dbReference type="SAM" id="SignalP"/>
    </source>
</evidence>
<evidence type="ECO:0000313" key="4">
    <source>
        <dbReference type="Proteomes" id="UP000318571"/>
    </source>
</evidence>
<comment type="caution">
    <text evidence="3">The sequence shown here is derived from an EMBL/GenBank/DDBJ whole genome shotgun (WGS) entry which is preliminary data.</text>
</comment>
<proteinExistence type="predicted"/>
<keyword evidence="4" id="KW-1185">Reference proteome</keyword>
<accession>A0A553NUM4</accession>
<keyword evidence="2" id="KW-0732">Signal</keyword>
<dbReference type="PANTHER" id="PTHR19991:SF2">
    <property type="entry name" value="GH08893P"/>
    <property type="match status" value="1"/>
</dbReference>
<feature type="signal peptide" evidence="2">
    <location>
        <begin position="1"/>
        <end position="27"/>
    </location>
</feature>
<dbReference type="Gene3D" id="3.40.30.10">
    <property type="entry name" value="Glutaredoxin"/>
    <property type="match status" value="2"/>
</dbReference>
<dbReference type="SUPFAM" id="SSF52833">
    <property type="entry name" value="Thioredoxin-like"/>
    <property type="match status" value="2"/>
</dbReference>
<dbReference type="InterPro" id="IPR036249">
    <property type="entry name" value="Thioredoxin-like_sf"/>
</dbReference>
<dbReference type="STRING" id="6832.A0A553NUM4"/>
<feature type="transmembrane region" description="Helical" evidence="1">
    <location>
        <begin position="231"/>
        <end position="253"/>
    </location>
</feature>
<dbReference type="Proteomes" id="UP000318571">
    <property type="component" value="Chromosome 1"/>
</dbReference>
<dbReference type="PANTHER" id="PTHR19991">
    <property type="entry name" value="L 2 01289"/>
    <property type="match status" value="1"/>
</dbReference>
<evidence type="ECO:0008006" key="5">
    <source>
        <dbReference type="Google" id="ProtNLM"/>
    </source>
</evidence>
<dbReference type="EMBL" id="VCGU01000010">
    <property type="protein sequence ID" value="TRY69120.1"/>
    <property type="molecule type" value="Genomic_DNA"/>
</dbReference>
<keyword evidence="1" id="KW-1133">Transmembrane helix</keyword>
<name>A0A553NUM4_TIGCA</name>
<keyword evidence="1" id="KW-0812">Transmembrane</keyword>